<evidence type="ECO:0000313" key="3">
    <source>
        <dbReference type="EMBL" id="QDG51553.1"/>
    </source>
</evidence>
<dbReference type="InterPro" id="IPR006665">
    <property type="entry name" value="OmpA-like"/>
</dbReference>
<dbReference type="PANTHER" id="PTHR30329:SF21">
    <property type="entry name" value="LIPOPROTEIN YIAD-RELATED"/>
    <property type="match status" value="1"/>
</dbReference>
<dbReference type="Pfam" id="PF00691">
    <property type="entry name" value="OmpA"/>
    <property type="match status" value="1"/>
</dbReference>
<evidence type="ECO:0000259" key="2">
    <source>
        <dbReference type="PROSITE" id="PS51123"/>
    </source>
</evidence>
<organism evidence="3 4">
    <name type="scientific">Persicimonas caeni</name>
    <dbReference type="NCBI Taxonomy" id="2292766"/>
    <lineage>
        <taxon>Bacteria</taxon>
        <taxon>Deltaproteobacteria</taxon>
        <taxon>Bradymonadales</taxon>
        <taxon>Bradymonadaceae</taxon>
        <taxon>Persicimonas</taxon>
    </lineage>
</organism>
<dbReference type="InterPro" id="IPR050330">
    <property type="entry name" value="Bact_OuterMem_StrucFunc"/>
</dbReference>
<dbReference type="OrthoDB" id="5487224at2"/>
<dbReference type="Proteomes" id="UP000315995">
    <property type="component" value="Chromosome"/>
</dbReference>
<name>A0A4Y6PTJ4_PERCE</name>
<gene>
    <name evidence="3" type="ORF">FIV42_12595</name>
</gene>
<protein>
    <submittedName>
        <fullName evidence="3">OmpA family protein</fullName>
    </submittedName>
</protein>
<proteinExistence type="predicted"/>
<feature type="domain" description="OmpA-like" evidence="2">
    <location>
        <begin position="230"/>
        <end position="354"/>
    </location>
</feature>
<dbReference type="AlphaFoldDB" id="A0A4Y6PTJ4"/>
<keyword evidence="4" id="KW-1185">Reference proteome</keyword>
<keyword evidence="1" id="KW-0472">Membrane</keyword>
<dbReference type="Gene3D" id="3.30.1330.60">
    <property type="entry name" value="OmpA-like domain"/>
    <property type="match status" value="1"/>
</dbReference>
<evidence type="ECO:0000256" key="1">
    <source>
        <dbReference type="PROSITE-ProRule" id="PRU00473"/>
    </source>
</evidence>
<dbReference type="CDD" id="cd07185">
    <property type="entry name" value="OmpA_C-like"/>
    <property type="match status" value="1"/>
</dbReference>
<accession>A0A5B8Y541</accession>
<dbReference type="GO" id="GO:0016020">
    <property type="term" value="C:membrane"/>
    <property type="evidence" value="ECO:0007669"/>
    <property type="project" value="UniProtKB-UniRule"/>
</dbReference>
<dbReference type="InterPro" id="IPR036737">
    <property type="entry name" value="OmpA-like_sf"/>
</dbReference>
<dbReference type="SUPFAM" id="SSF103088">
    <property type="entry name" value="OmpA-like"/>
    <property type="match status" value="1"/>
</dbReference>
<dbReference type="PROSITE" id="PS51123">
    <property type="entry name" value="OMPA_2"/>
    <property type="match status" value="1"/>
</dbReference>
<reference evidence="3 4" key="1">
    <citation type="submission" date="2019-06" db="EMBL/GenBank/DDBJ databases">
        <title>Persicimonas caeni gen. nov., sp. nov., a predatory bacterium isolated from solar saltern.</title>
        <authorList>
            <person name="Wang S."/>
        </authorList>
    </citation>
    <scope>NUCLEOTIDE SEQUENCE [LARGE SCALE GENOMIC DNA]</scope>
    <source>
        <strain evidence="3 4">YN101</strain>
    </source>
</reference>
<dbReference type="PANTHER" id="PTHR30329">
    <property type="entry name" value="STATOR ELEMENT OF FLAGELLAR MOTOR COMPLEX"/>
    <property type="match status" value="1"/>
</dbReference>
<dbReference type="EMBL" id="CP041186">
    <property type="protein sequence ID" value="QDG51553.1"/>
    <property type="molecule type" value="Genomic_DNA"/>
</dbReference>
<evidence type="ECO:0000313" key="4">
    <source>
        <dbReference type="Proteomes" id="UP000315995"/>
    </source>
</evidence>
<accession>A0A4Y6PTJ4</accession>
<sequence length="370" mass="40994">MILRSIRCISTEPGQDKDPLEPTMHRSKPLLAATVAFFTVLVLSASAFAQAGFQYKVNKKVQVGQGYPSLVLQATGNISSGTVTFKRSDGKSFTKQIGSLSAGATKEFPIKQPAGTHKYEVTIEAKGSAGETVKTSLDIEATLVAELELSVDPNKARIGKGEIPVRANRPMDRVETEIFDSNGNKLYEGTQSLGGKKGTFMVKWPAKEDVGGIRLKAYDVDGFWRSVLLEPFWVEIPHKEVIFNFGKASWDNSEEPKLEDTLANIREAMKKHRDKGLQMQLYIAGYTDTVGSKSDNYKLSTARARAIAKWFEKKGLDIPIYYQGFGESVLAVNTPDETKNEKNRRAIYVLGNARPPISKTLPKANWKRVR</sequence>